<reference evidence="1" key="1">
    <citation type="submission" date="2018-05" db="EMBL/GenBank/DDBJ databases">
        <authorList>
            <person name="Lanie J.A."/>
            <person name="Ng W.-L."/>
            <person name="Kazmierczak K.M."/>
            <person name="Andrzejewski T.M."/>
            <person name="Davidsen T.M."/>
            <person name="Wayne K.J."/>
            <person name="Tettelin H."/>
            <person name="Glass J.I."/>
            <person name="Rusch D."/>
            <person name="Podicherti R."/>
            <person name="Tsui H.-C.T."/>
            <person name="Winkler M.E."/>
        </authorList>
    </citation>
    <scope>NUCLEOTIDE SEQUENCE</scope>
</reference>
<sequence>MGEDLYEALSFVRDLYHSASDILGFNLQEISF</sequence>
<evidence type="ECO:0000313" key="1">
    <source>
        <dbReference type="EMBL" id="SVD26074.1"/>
    </source>
</evidence>
<proteinExistence type="predicted"/>
<dbReference type="AlphaFoldDB" id="A0A382TVJ2"/>
<dbReference type="EMBL" id="UINC01139495">
    <property type="protein sequence ID" value="SVD26074.1"/>
    <property type="molecule type" value="Genomic_DNA"/>
</dbReference>
<accession>A0A382TVJ2</accession>
<protein>
    <submittedName>
        <fullName evidence="1">Uncharacterized protein</fullName>
    </submittedName>
</protein>
<gene>
    <name evidence="1" type="ORF">METZ01_LOCUS378928</name>
</gene>
<name>A0A382TVJ2_9ZZZZ</name>
<feature type="non-terminal residue" evidence="1">
    <location>
        <position position="32"/>
    </location>
</feature>
<organism evidence="1">
    <name type="scientific">marine metagenome</name>
    <dbReference type="NCBI Taxonomy" id="408172"/>
    <lineage>
        <taxon>unclassified sequences</taxon>
        <taxon>metagenomes</taxon>
        <taxon>ecological metagenomes</taxon>
    </lineage>
</organism>